<gene>
    <name evidence="7" type="ORF">VCS650_LOCUS4544</name>
</gene>
<accession>A0A813TNZ9</accession>
<dbReference type="SMART" id="SM00506">
    <property type="entry name" value="A1pp"/>
    <property type="match status" value="1"/>
</dbReference>
<dbReference type="Gene3D" id="3.90.1150.10">
    <property type="entry name" value="Aspartate Aminotransferase, domain 1"/>
    <property type="match status" value="1"/>
</dbReference>
<dbReference type="OrthoDB" id="6133115at2759"/>
<dbReference type="Proteomes" id="UP000663891">
    <property type="component" value="Unassembled WGS sequence"/>
</dbReference>
<evidence type="ECO:0000256" key="4">
    <source>
        <dbReference type="ARBA" id="ARBA00023027"/>
    </source>
</evidence>
<dbReference type="GO" id="GO:0010629">
    <property type="term" value="P:negative regulation of gene expression"/>
    <property type="evidence" value="ECO:0007669"/>
    <property type="project" value="TreeGrafter"/>
</dbReference>
<comment type="subcellular location">
    <subcellularLocation>
        <location evidence="1">Nucleus</location>
    </subcellularLocation>
</comment>
<dbReference type="Gene3D" id="1.10.20.110">
    <property type="match status" value="1"/>
</dbReference>
<dbReference type="SUPFAM" id="SSF53383">
    <property type="entry name" value="PLP-dependent transferases"/>
    <property type="match status" value="1"/>
</dbReference>
<dbReference type="PANTHER" id="PTHR14453:SF67">
    <property type="entry name" value="POLY [ADP-RIBOSE] POLYMERASE"/>
    <property type="match status" value="1"/>
</dbReference>
<dbReference type="InterPro" id="IPR043472">
    <property type="entry name" value="Macro_dom-like"/>
</dbReference>
<evidence type="ECO:0000256" key="5">
    <source>
        <dbReference type="ARBA" id="ARBA00023242"/>
    </source>
</evidence>
<evidence type="ECO:0000259" key="6">
    <source>
        <dbReference type="PROSITE" id="PS51154"/>
    </source>
</evidence>
<organism evidence="7 8">
    <name type="scientific">Adineta steineri</name>
    <dbReference type="NCBI Taxonomy" id="433720"/>
    <lineage>
        <taxon>Eukaryota</taxon>
        <taxon>Metazoa</taxon>
        <taxon>Spiralia</taxon>
        <taxon>Gnathifera</taxon>
        <taxon>Rotifera</taxon>
        <taxon>Eurotatoria</taxon>
        <taxon>Bdelloidea</taxon>
        <taxon>Adinetida</taxon>
        <taxon>Adinetidae</taxon>
        <taxon>Adineta</taxon>
    </lineage>
</organism>
<keyword evidence="3" id="KW-0808">Transferase</keyword>
<evidence type="ECO:0000256" key="2">
    <source>
        <dbReference type="ARBA" id="ARBA00022676"/>
    </source>
</evidence>
<dbReference type="GO" id="GO:0016757">
    <property type="term" value="F:glycosyltransferase activity"/>
    <property type="evidence" value="ECO:0007669"/>
    <property type="project" value="UniProtKB-KW"/>
</dbReference>
<dbReference type="PROSITE" id="PS51154">
    <property type="entry name" value="MACRO"/>
    <property type="match status" value="1"/>
</dbReference>
<dbReference type="GO" id="GO:0003714">
    <property type="term" value="F:transcription corepressor activity"/>
    <property type="evidence" value="ECO:0007669"/>
    <property type="project" value="TreeGrafter"/>
</dbReference>
<dbReference type="InterPro" id="IPR002589">
    <property type="entry name" value="Macro_dom"/>
</dbReference>
<comment type="caution">
    <text evidence="7">The sequence shown here is derived from an EMBL/GenBank/DDBJ whole genome shotgun (WGS) entry which is preliminary data.</text>
</comment>
<evidence type="ECO:0000313" key="7">
    <source>
        <dbReference type="EMBL" id="CAF0811002.1"/>
    </source>
</evidence>
<dbReference type="Gene3D" id="3.40.220.10">
    <property type="entry name" value="Leucine Aminopeptidase, subunit E, domain 1"/>
    <property type="match status" value="1"/>
</dbReference>
<reference evidence="7" key="1">
    <citation type="submission" date="2021-02" db="EMBL/GenBank/DDBJ databases">
        <authorList>
            <person name="Nowell W R."/>
        </authorList>
    </citation>
    <scope>NUCLEOTIDE SEQUENCE</scope>
</reference>
<dbReference type="InterPro" id="IPR015422">
    <property type="entry name" value="PyrdxlP-dep_Trfase_small"/>
</dbReference>
<name>A0A813TNZ9_9BILA</name>
<keyword evidence="4" id="KW-0520">NAD</keyword>
<evidence type="ECO:0000256" key="1">
    <source>
        <dbReference type="ARBA" id="ARBA00004123"/>
    </source>
</evidence>
<sequence length="600" mass="67244">MRANSYELTTRIERETNTSIRDVKVDMHKSASNMNDNNINTILTTVSNSRNQTIAVEKGDITKVKNINAIIINATSGSLQDAGGIDKAIVNAAGTALVEEYKKIIAKNNDLPISPGKAVKTTAGNLPFTSIIRAYGSQYIDGNQQERPLLFSSVLSSLQLAENECYTSVALAAVSSKTSDFPLTDYINIVVRAVKQFFADNPQSKLKKMILVDIDDAVCNSFVREIIIDHRNEAVDNDDDIMNYELTPLNERLVCGHQKNENTNFSRNIIRYPIAPKIETKTVIHSHKPLDLYSIQMVTTKDDWDIIGINNTAITQAENTIRKVIDSATISEPYSISLGKDIAVHKEQIKSIATQHYIQINFHEEKSGQLSMILKGLKPNVQEAKLKITLYAHDILKMQINNNNNELGTPKEWGEQKEDVKLVEIPTSDPNFTRIEKPGLSTPQQVQMVLFSLFALMDTADSYKTVLKRLIRHRKRALYRAIGVGFGDAEDDINSVDYYAILDLELLGERIHGRKFADWLITHADMTALLMRLAHEAHVVLLPGRGFGIQHPSGRVSLANLNEADYKRIGTAVRALIEEYVEQFNKETADKPLSKWKVVK</sequence>
<dbReference type="AlphaFoldDB" id="A0A813TNZ9"/>
<feature type="domain" description="Macro" evidence="6">
    <location>
        <begin position="41"/>
        <end position="230"/>
    </location>
</feature>
<dbReference type="SUPFAM" id="SSF52949">
    <property type="entry name" value="Macro domain-like"/>
    <property type="match status" value="1"/>
</dbReference>
<dbReference type="EMBL" id="CAJNON010000025">
    <property type="protein sequence ID" value="CAF0811002.1"/>
    <property type="molecule type" value="Genomic_DNA"/>
</dbReference>
<dbReference type="InterPro" id="IPR052056">
    <property type="entry name" value="Mono-ARTD/PARP"/>
</dbReference>
<proteinExistence type="predicted"/>
<dbReference type="InterPro" id="IPR015424">
    <property type="entry name" value="PyrdxlP-dep_Trfase"/>
</dbReference>
<dbReference type="PANTHER" id="PTHR14453">
    <property type="entry name" value="PARP/ZINC FINGER CCCH TYPE DOMAIN CONTAINING PROTEIN"/>
    <property type="match status" value="1"/>
</dbReference>
<dbReference type="Pfam" id="PF01661">
    <property type="entry name" value="Macro"/>
    <property type="match status" value="1"/>
</dbReference>
<dbReference type="GO" id="GO:0005634">
    <property type="term" value="C:nucleus"/>
    <property type="evidence" value="ECO:0007669"/>
    <property type="project" value="UniProtKB-SubCell"/>
</dbReference>
<evidence type="ECO:0000256" key="3">
    <source>
        <dbReference type="ARBA" id="ARBA00022679"/>
    </source>
</evidence>
<keyword evidence="5" id="KW-0539">Nucleus</keyword>
<protein>
    <recommendedName>
        <fullName evidence="6">Macro domain-containing protein</fullName>
    </recommendedName>
</protein>
<evidence type="ECO:0000313" key="8">
    <source>
        <dbReference type="Proteomes" id="UP000663891"/>
    </source>
</evidence>
<keyword evidence="2" id="KW-0328">Glycosyltransferase</keyword>
<dbReference type="GO" id="GO:0005737">
    <property type="term" value="C:cytoplasm"/>
    <property type="evidence" value="ECO:0007669"/>
    <property type="project" value="TreeGrafter"/>
</dbReference>